<evidence type="ECO:0000259" key="7">
    <source>
        <dbReference type="Pfam" id="PF05425"/>
    </source>
</evidence>
<dbReference type="GO" id="GO:0005886">
    <property type="term" value="C:plasma membrane"/>
    <property type="evidence" value="ECO:0007669"/>
    <property type="project" value="UniProtKB-SubCell"/>
</dbReference>
<dbReference type="EMBL" id="FORA01000003">
    <property type="protein sequence ID" value="SFJ41531.1"/>
    <property type="molecule type" value="Genomic_DNA"/>
</dbReference>
<accession>A0A1I3R7X5</accession>
<keyword evidence="2" id="KW-1003">Cell membrane</keyword>
<evidence type="ECO:0000256" key="2">
    <source>
        <dbReference type="ARBA" id="ARBA00022475"/>
    </source>
</evidence>
<keyword evidence="9" id="KW-1185">Reference proteome</keyword>
<dbReference type="AlphaFoldDB" id="A0A1I3R7X5"/>
<gene>
    <name evidence="8" type="ORF">SAMN04488095_2794</name>
</gene>
<comment type="subcellular location">
    <subcellularLocation>
        <location evidence="1">Cell membrane</location>
        <topology evidence="1">Multi-pass membrane protein</topology>
    </subcellularLocation>
</comment>
<feature type="domain" description="Copper resistance protein D" evidence="7">
    <location>
        <begin position="188"/>
        <end position="288"/>
    </location>
</feature>
<dbReference type="InterPro" id="IPR008457">
    <property type="entry name" value="Cu-R_CopD_dom"/>
</dbReference>
<feature type="transmembrane region" description="Helical" evidence="6">
    <location>
        <begin position="58"/>
        <end position="76"/>
    </location>
</feature>
<evidence type="ECO:0000256" key="5">
    <source>
        <dbReference type="ARBA" id="ARBA00023136"/>
    </source>
</evidence>
<evidence type="ECO:0000256" key="4">
    <source>
        <dbReference type="ARBA" id="ARBA00022989"/>
    </source>
</evidence>
<evidence type="ECO:0000313" key="8">
    <source>
        <dbReference type="EMBL" id="SFJ41531.1"/>
    </source>
</evidence>
<dbReference type="GO" id="GO:0006825">
    <property type="term" value="P:copper ion transport"/>
    <property type="evidence" value="ECO:0007669"/>
    <property type="project" value="InterPro"/>
</dbReference>
<dbReference type="PANTHER" id="PTHR34820">
    <property type="entry name" value="INNER MEMBRANE PROTEIN YEBZ"/>
    <property type="match status" value="1"/>
</dbReference>
<keyword evidence="5 6" id="KW-0472">Membrane</keyword>
<feature type="transmembrane region" description="Helical" evidence="6">
    <location>
        <begin position="129"/>
        <end position="149"/>
    </location>
</feature>
<feature type="transmembrane region" description="Helical" evidence="6">
    <location>
        <begin position="219"/>
        <end position="244"/>
    </location>
</feature>
<feature type="transmembrane region" description="Helical" evidence="6">
    <location>
        <begin position="155"/>
        <end position="177"/>
    </location>
</feature>
<evidence type="ECO:0000256" key="6">
    <source>
        <dbReference type="SAM" id="Phobius"/>
    </source>
</evidence>
<proteinExistence type="predicted"/>
<dbReference type="STRING" id="390807.SAMN04488095_2794"/>
<feature type="transmembrane region" description="Helical" evidence="6">
    <location>
        <begin position="104"/>
        <end position="122"/>
    </location>
</feature>
<evidence type="ECO:0000256" key="1">
    <source>
        <dbReference type="ARBA" id="ARBA00004651"/>
    </source>
</evidence>
<feature type="transmembrane region" description="Helical" evidence="6">
    <location>
        <begin position="26"/>
        <end position="46"/>
    </location>
</feature>
<dbReference type="Proteomes" id="UP000199110">
    <property type="component" value="Unassembled WGS sequence"/>
</dbReference>
<keyword evidence="3 6" id="KW-0812">Transmembrane</keyword>
<feature type="transmembrane region" description="Helical" evidence="6">
    <location>
        <begin position="189"/>
        <end position="213"/>
    </location>
</feature>
<feature type="transmembrane region" description="Helical" evidence="6">
    <location>
        <begin position="275"/>
        <end position="293"/>
    </location>
</feature>
<sequence>MTPMDGFAGLATIDGWAILSILAKSLSYVAALGAMGGVLFLAVFRAADPGVRTLARRIAVVSALAILPILAVRFGIQAARISGMGLDGAMDPFMLGIIWDGPRGTLAIWKAVGAVLVLGVVLDRAVGTLLSLCGALLIAVSQTLVGHSLGDPRLVLASLLAVHLLAAAFWVGALIPLHRAVIAPDGAALLHRFGTLASLTVPILIAAGVAFAWKMTGSVTALIGSAYGVTLLAKVAAVSGLLLLAARNKLWLVPAVAARDPNASTALRRTIKAELMLVAVILIATAVLTTVTTPPMNF</sequence>
<dbReference type="Pfam" id="PF05425">
    <property type="entry name" value="CopD"/>
    <property type="match status" value="1"/>
</dbReference>
<dbReference type="InterPro" id="IPR032694">
    <property type="entry name" value="CopC/D"/>
</dbReference>
<organism evidence="8 9">
    <name type="scientific">Jannaschia pohangensis</name>
    <dbReference type="NCBI Taxonomy" id="390807"/>
    <lineage>
        <taxon>Bacteria</taxon>
        <taxon>Pseudomonadati</taxon>
        <taxon>Pseudomonadota</taxon>
        <taxon>Alphaproteobacteria</taxon>
        <taxon>Rhodobacterales</taxon>
        <taxon>Roseobacteraceae</taxon>
        <taxon>Jannaschia</taxon>
    </lineage>
</organism>
<keyword evidence="4 6" id="KW-1133">Transmembrane helix</keyword>
<evidence type="ECO:0000313" key="9">
    <source>
        <dbReference type="Proteomes" id="UP000199110"/>
    </source>
</evidence>
<dbReference type="PANTHER" id="PTHR34820:SF4">
    <property type="entry name" value="INNER MEMBRANE PROTEIN YEBZ"/>
    <property type="match status" value="1"/>
</dbReference>
<evidence type="ECO:0000256" key="3">
    <source>
        <dbReference type="ARBA" id="ARBA00022692"/>
    </source>
</evidence>
<name>A0A1I3R7X5_9RHOB</name>
<protein>
    <submittedName>
        <fullName evidence="8">Putative copper resistance protein D</fullName>
    </submittedName>
</protein>
<reference evidence="8 9" key="1">
    <citation type="submission" date="2016-10" db="EMBL/GenBank/DDBJ databases">
        <authorList>
            <person name="de Groot N.N."/>
        </authorList>
    </citation>
    <scope>NUCLEOTIDE SEQUENCE [LARGE SCALE GENOMIC DNA]</scope>
    <source>
        <strain evidence="8 9">DSM 19073</strain>
    </source>
</reference>